<gene>
    <name evidence="3" type="ORF">PHPALM_37913</name>
</gene>
<dbReference type="SMART" id="SM00185">
    <property type="entry name" value="ARM"/>
    <property type="match status" value="3"/>
</dbReference>
<sequence length="662" mass="73704">MDLALSVVDGLREINYLGDAIRRQRRVNRKTYLRMMEVYVELHMSESLQSNPTLQRTGAIERFAKAVDTFQKYLRKYHDMRWGDRFFKRAAMEKEREKVVDEIDRLLQMVNLASNIAVINAAACKNSSRPLTKYDDNKITIEQMHAGPVADEEQIELTRTKETAESEPVNKKMINKMTPRPETTLENGIEGEGTTTCVEMEEETPVDIKNDLNSNTDTVETRSVLPTAGEKALCWLKHNAVENAVEVNHSTDSDKVEETAPAASKLEVESSSADVTSSSKLPEVWKVEFTKSKQSTMDHEAQIDDRKSLPDSITNEVVVEETVDQTSQRGNSTSSTGEDPSVPLLIQLLGSNDATSQQKEEALLRLLRKCINNNNRVQVYRTKGIPVLAHLVRSSDSFFTQLYALHCLSWFTFSYSKMRESEFVELQRCVRQPTHPEILSLLHELQREDEQVKEVAVLQCSCLATRGDGVVLRQVGVLPAVIVLLKAGTSNQKLWAAETLVTLASDREDEQVKEVAVLQCSCLATRGDGVVLRQVGVLPPVIELLKSGTSNQKLWAAETLVTLASDDDDNCEAIMRGGAIPPLVTLLRSGTDMQKQEAAYALGNLAANNEVNRGKIAREGAIPPMVAFVKAVTDAQNQWAVYALGFLSVNNEENRVLIAQEG</sequence>
<evidence type="ECO:0000313" key="4">
    <source>
        <dbReference type="Proteomes" id="UP000237271"/>
    </source>
</evidence>
<feature type="region of interest" description="Disordered" evidence="2">
    <location>
        <begin position="321"/>
        <end position="341"/>
    </location>
</feature>
<comment type="caution">
    <text evidence="3">The sequence shown here is derived from an EMBL/GenBank/DDBJ whole genome shotgun (WGS) entry which is preliminary data.</text>
</comment>
<evidence type="ECO:0000256" key="1">
    <source>
        <dbReference type="PROSITE-ProRule" id="PRU00259"/>
    </source>
</evidence>
<dbReference type="PROSITE" id="PS50176">
    <property type="entry name" value="ARM_REPEAT"/>
    <property type="match status" value="1"/>
</dbReference>
<dbReference type="PANTHER" id="PTHR23315:SF7">
    <property type="entry name" value="U-BOX DOMAIN-CONTAINING PROTEIN 4"/>
    <property type="match status" value="1"/>
</dbReference>
<evidence type="ECO:0000313" key="3">
    <source>
        <dbReference type="EMBL" id="POM57555.1"/>
    </source>
</evidence>
<organism evidence="3 4">
    <name type="scientific">Phytophthora palmivora</name>
    <dbReference type="NCBI Taxonomy" id="4796"/>
    <lineage>
        <taxon>Eukaryota</taxon>
        <taxon>Sar</taxon>
        <taxon>Stramenopiles</taxon>
        <taxon>Oomycota</taxon>
        <taxon>Peronosporomycetes</taxon>
        <taxon>Peronosporales</taxon>
        <taxon>Peronosporaceae</taxon>
        <taxon>Phytophthora</taxon>
    </lineage>
</organism>
<feature type="non-terminal residue" evidence="3">
    <location>
        <position position="662"/>
    </location>
</feature>
<dbReference type="Proteomes" id="UP000237271">
    <property type="component" value="Unassembled WGS sequence"/>
</dbReference>
<accession>A0A2P4WW80</accession>
<evidence type="ECO:0000256" key="2">
    <source>
        <dbReference type="SAM" id="MobiDB-lite"/>
    </source>
</evidence>
<keyword evidence="4" id="KW-1185">Reference proteome</keyword>
<feature type="region of interest" description="Disordered" evidence="2">
    <location>
        <begin position="248"/>
        <end position="274"/>
    </location>
</feature>
<dbReference type="PANTHER" id="PTHR23315">
    <property type="entry name" value="U BOX DOMAIN-CONTAINING"/>
    <property type="match status" value="1"/>
</dbReference>
<dbReference type="InterPro" id="IPR016024">
    <property type="entry name" value="ARM-type_fold"/>
</dbReference>
<dbReference type="Pfam" id="PF00514">
    <property type="entry name" value="Arm"/>
    <property type="match status" value="1"/>
</dbReference>
<dbReference type="OrthoDB" id="206755at2759"/>
<dbReference type="EMBL" id="NCKW01020647">
    <property type="protein sequence ID" value="POM57555.1"/>
    <property type="molecule type" value="Genomic_DNA"/>
</dbReference>
<reference evidence="3 4" key="1">
    <citation type="journal article" date="2017" name="Genome Biol. Evol.">
        <title>Phytophthora megakarya and P. palmivora, closely related causal agents of cacao black pod rot, underwent increases in genome sizes and gene numbers by different mechanisms.</title>
        <authorList>
            <person name="Ali S.S."/>
            <person name="Shao J."/>
            <person name="Lary D.J."/>
            <person name="Kronmiller B."/>
            <person name="Shen D."/>
            <person name="Strem M.D."/>
            <person name="Amoako-Attah I."/>
            <person name="Akrofi A.Y."/>
            <person name="Begoude B.A."/>
            <person name="Ten Hoopen G.M."/>
            <person name="Coulibaly K."/>
            <person name="Kebe B.I."/>
            <person name="Melnick R.L."/>
            <person name="Guiltinan M.J."/>
            <person name="Tyler B.M."/>
            <person name="Meinhardt L.W."/>
            <person name="Bailey B.A."/>
        </authorList>
    </citation>
    <scope>NUCLEOTIDE SEQUENCE [LARGE SCALE GENOMIC DNA]</scope>
    <source>
        <strain evidence="4">sbr112.9</strain>
    </source>
</reference>
<dbReference type="SUPFAM" id="SSF48371">
    <property type="entry name" value="ARM repeat"/>
    <property type="match status" value="1"/>
</dbReference>
<dbReference type="AlphaFoldDB" id="A0A2P4WW80"/>
<feature type="compositionally biased region" description="Polar residues" evidence="2">
    <location>
        <begin position="324"/>
        <end position="338"/>
    </location>
</feature>
<feature type="repeat" description="ARM" evidence="1">
    <location>
        <begin position="578"/>
        <end position="610"/>
    </location>
</feature>
<dbReference type="InterPro" id="IPR011989">
    <property type="entry name" value="ARM-like"/>
</dbReference>
<dbReference type="InterPro" id="IPR000225">
    <property type="entry name" value="Armadillo"/>
</dbReference>
<protein>
    <submittedName>
        <fullName evidence="3">Uncharacterized protein</fullName>
    </submittedName>
</protein>
<dbReference type="Gene3D" id="1.25.10.10">
    <property type="entry name" value="Leucine-rich Repeat Variant"/>
    <property type="match status" value="2"/>
</dbReference>
<feature type="compositionally biased region" description="Basic and acidic residues" evidence="2">
    <location>
        <begin position="249"/>
        <end position="258"/>
    </location>
</feature>
<name>A0A2P4WW80_9STRA</name>
<proteinExistence type="predicted"/>